<keyword evidence="2" id="KW-1185">Reference proteome</keyword>
<evidence type="ECO:0000313" key="1">
    <source>
        <dbReference type="EMBL" id="GEO08495.1"/>
    </source>
</evidence>
<dbReference type="EMBL" id="BJYT01000002">
    <property type="protein sequence ID" value="GEO08495.1"/>
    <property type="molecule type" value="Genomic_DNA"/>
</dbReference>
<protein>
    <recommendedName>
        <fullName evidence="3">DUF1572 domain-containing protein</fullName>
    </recommendedName>
</protein>
<evidence type="ECO:0008006" key="3">
    <source>
        <dbReference type="Google" id="ProtNLM"/>
    </source>
</evidence>
<comment type="caution">
    <text evidence="1">The sequence shown here is derived from an EMBL/GenBank/DDBJ whole genome shotgun (WGS) entry which is preliminary data.</text>
</comment>
<evidence type="ECO:0000313" key="2">
    <source>
        <dbReference type="Proteomes" id="UP000321513"/>
    </source>
</evidence>
<gene>
    <name evidence="1" type="ORF">SAE01_09910</name>
</gene>
<dbReference type="InterPro" id="IPR011466">
    <property type="entry name" value="DUF1572"/>
</dbReference>
<name>A0A512B961_9BACT</name>
<organism evidence="1 2">
    <name type="scientific">Segetibacter aerophilus</name>
    <dbReference type="NCBI Taxonomy" id="670293"/>
    <lineage>
        <taxon>Bacteria</taxon>
        <taxon>Pseudomonadati</taxon>
        <taxon>Bacteroidota</taxon>
        <taxon>Chitinophagia</taxon>
        <taxon>Chitinophagales</taxon>
        <taxon>Chitinophagaceae</taxon>
        <taxon>Segetibacter</taxon>
    </lineage>
</organism>
<dbReference type="Proteomes" id="UP000321513">
    <property type="component" value="Unassembled WGS sequence"/>
</dbReference>
<sequence>MTKPKIVTMITEFIESARKQFEFYKLLGEKTFSQLSDEQLFWQYNEESNSIATIVKHLSGNMLSRWTDFLTTDGEKEWRNRESEFENDIKDRNEMMQRWEDGWICLFVALNSITEDNFDTVIYIRNMGHTVTEAINRQLAHYPYHVGQIVFIGKMLLNDKWSSLSIPRGASKTYNDEKFTEPKRMAHFTDEFLSKKKE</sequence>
<proteinExistence type="predicted"/>
<dbReference type="InterPro" id="IPR034660">
    <property type="entry name" value="DinB/YfiT-like"/>
</dbReference>
<dbReference type="SUPFAM" id="SSF109854">
    <property type="entry name" value="DinB/YfiT-like putative metalloenzymes"/>
    <property type="match status" value="1"/>
</dbReference>
<dbReference type="Pfam" id="PF07609">
    <property type="entry name" value="DUF1572"/>
    <property type="match status" value="1"/>
</dbReference>
<dbReference type="Gene3D" id="1.20.120.450">
    <property type="entry name" value="dinb family like domain"/>
    <property type="match status" value="1"/>
</dbReference>
<dbReference type="AlphaFoldDB" id="A0A512B961"/>
<reference evidence="1 2" key="1">
    <citation type="submission" date="2019-07" db="EMBL/GenBank/DDBJ databases">
        <title>Whole genome shotgun sequence of Segetibacter aerophilus NBRC 106135.</title>
        <authorList>
            <person name="Hosoyama A."/>
            <person name="Uohara A."/>
            <person name="Ohji S."/>
            <person name="Ichikawa N."/>
        </authorList>
    </citation>
    <scope>NUCLEOTIDE SEQUENCE [LARGE SCALE GENOMIC DNA]</scope>
    <source>
        <strain evidence="1 2">NBRC 106135</strain>
    </source>
</reference>
<accession>A0A512B961</accession>